<dbReference type="EMBL" id="WIGM01002313">
    <property type="protein sequence ID" value="KAF6781659.1"/>
    <property type="molecule type" value="Genomic_DNA"/>
</dbReference>
<sequence length="50" mass="5646">MAENAKSPVEDGSPDSPQGKMQEMDIAHQENAVGYREYLQAMDLEVYDQE</sequence>
<keyword evidence="3" id="KW-1185">Reference proteome</keyword>
<protein>
    <submittedName>
        <fullName evidence="2">MFS transporter</fullName>
    </submittedName>
</protein>
<dbReference type="AlphaFoldDB" id="A0A8H6MHT9"/>
<feature type="non-terminal residue" evidence="2">
    <location>
        <position position="50"/>
    </location>
</feature>
<feature type="region of interest" description="Disordered" evidence="1">
    <location>
        <begin position="1"/>
        <end position="24"/>
    </location>
</feature>
<evidence type="ECO:0000313" key="2">
    <source>
        <dbReference type="EMBL" id="KAF6781659.1"/>
    </source>
</evidence>
<evidence type="ECO:0000313" key="3">
    <source>
        <dbReference type="Proteomes" id="UP000639643"/>
    </source>
</evidence>
<comment type="caution">
    <text evidence="2">The sequence shown here is derived from an EMBL/GenBank/DDBJ whole genome shotgun (WGS) entry which is preliminary data.</text>
</comment>
<accession>A0A8H6MHT9</accession>
<reference evidence="2" key="1">
    <citation type="journal article" date="2020" name="Phytopathology">
        <title>Genome Sequence Resources of Colletotrichum truncatum, C. plurivorum, C. musicola, and C. sojae: Four Species Pathogenic to Soybean (Glycine max).</title>
        <authorList>
            <person name="Rogerio F."/>
            <person name="Boufleur T.R."/>
            <person name="Ciampi-Guillardi M."/>
            <person name="Sukno S.A."/>
            <person name="Thon M.R."/>
            <person name="Massola Junior N.S."/>
            <person name="Baroncelli R."/>
        </authorList>
    </citation>
    <scope>NUCLEOTIDE SEQUENCE</scope>
    <source>
        <strain evidence="2">LFN0074</strain>
    </source>
</reference>
<evidence type="ECO:0000256" key="1">
    <source>
        <dbReference type="SAM" id="MobiDB-lite"/>
    </source>
</evidence>
<proteinExistence type="predicted"/>
<gene>
    <name evidence="2" type="ORF">CMUS01_16763</name>
</gene>
<dbReference type="Proteomes" id="UP000639643">
    <property type="component" value="Unassembled WGS sequence"/>
</dbReference>
<name>A0A8H6MHT9_9PEZI</name>
<organism evidence="2 3">
    <name type="scientific">Colletotrichum musicola</name>
    <dbReference type="NCBI Taxonomy" id="2175873"/>
    <lineage>
        <taxon>Eukaryota</taxon>
        <taxon>Fungi</taxon>
        <taxon>Dikarya</taxon>
        <taxon>Ascomycota</taxon>
        <taxon>Pezizomycotina</taxon>
        <taxon>Sordariomycetes</taxon>
        <taxon>Hypocreomycetidae</taxon>
        <taxon>Glomerellales</taxon>
        <taxon>Glomerellaceae</taxon>
        <taxon>Colletotrichum</taxon>
        <taxon>Colletotrichum orchidearum species complex</taxon>
    </lineage>
</organism>